<protein>
    <submittedName>
        <fullName evidence="3">Uncharacterized protein</fullName>
    </submittedName>
</protein>
<keyword evidence="2" id="KW-0732">Signal</keyword>
<feature type="transmembrane region" description="Helical" evidence="1">
    <location>
        <begin position="86"/>
        <end position="109"/>
    </location>
</feature>
<dbReference type="AlphaFoldDB" id="A0A553P2L7"/>
<sequence>MYFKSVIALLIFGSLDLATTVPVPDEDSSLENEFAVGDAIKKEIKTVMGATCVTDGGCSIISYCYKETLIEGLEVESVVGTCRLTWWFILGALIVILLLLFTCCSCICLPCCCLYDCFSSLCCCCC</sequence>
<name>A0A553P2L7_TIGCA</name>
<keyword evidence="1" id="KW-1133">Transmembrane helix</keyword>
<organism evidence="3 4">
    <name type="scientific">Tigriopus californicus</name>
    <name type="common">Marine copepod</name>
    <dbReference type="NCBI Taxonomy" id="6832"/>
    <lineage>
        <taxon>Eukaryota</taxon>
        <taxon>Metazoa</taxon>
        <taxon>Ecdysozoa</taxon>
        <taxon>Arthropoda</taxon>
        <taxon>Crustacea</taxon>
        <taxon>Multicrustacea</taxon>
        <taxon>Hexanauplia</taxon>
        <taxon>Copepoda</taxon>
        <taxon>Harpacticoida</taxon>
        <taxon>Harpacticidae</taxon>
        <taxon>Tigriopus</taxon>
    </lineage>
</organism>
<dbReference type="Proteomes" id="UP000318571">
    <property type="component" value="Chromosome 7"/>
</dbReference>
<proteinExistence type="predicted"/>
<evidence type="ECO:0000313" key="4">
    <source>
        <dbReference type="Proteomes" id="UP000318571"/>
    </source>
</evidence>
<accession>A0A553P2L7</accession>
<evidence type="ECO:0000256" key="2">
    <source>
        <dbReference type="SAM" id="SignalP"/>
    </source>
</evidence>
<reference evidence="3 4" key="1">
    <citation type="journal article" date="2018" name="Nat. Ecol. Evol.">
        <title>Genomic signatures of mitonuclear coevolution across populations of Tigriopus californicus.</title>
        <authorList>
            <person name="Barreto F.S."/>
            <person name="Watson E.T."/>
            <person name="Lima T.G."/>
            <person name="Willett C.S."/>
            <person name="Edmands S."/>
            <person name="Li W."/>
            <person name="Burton R.S."/>
        </authorList>
    </citation>
    <scope>NUCLEOTIDE SEQUENCE [LARGE SCALE GENOMIC DNA]</scope>
    <source>
        <strain evidence="3 4">San Diego</strain>
    </source>
</reference>
<feature type="chain" id="PRO_5021715243" evidence="2">
    <location>
        <begin position="21"/>
        <end position="126"/>
    </location>
</feature>
<evidence type="ECO:0000256" key="1">
    <source>
        <dbReference type="SAM" id="Phobius"/>
    </source>
</evidence>
<evidence type="ECO:0000313" key="3">
    <source>
        <dbReference type="EMBL" id="TRY71924.1"/>
    </source>
</evidence>
<gene>
    <name evidence="3" type="ORF">TCAL_13655</name>
</gene>
<feature type="signal peptide" evidence="2">
    <location>
        <begin position="1"/>
        <end position="20"/>
    </location>
</feature>
<keyword evidence="4" id="KW-1185">Reference proteome</keyword>
<comment type="caution">
    <text evidence="3">The sequence shown here is derived from an EMBL/GenBank/DDBJ whole genome shotgun (WGS) entry which is preliminary data.</text>
</comment>
<keyword evidence="1" id="KW-0472">Membrane</keyword>
<keyword evidence="1" id="KW-0812">Transmembrane</keyword>
<dbReference type="EMBL" id="VCGU01000008">
    <property type="protein sequence ID" value="TRY71924.1"/>
    <property type="molecule type" value="Genomic_DNA"/>
</dbReference>